<dbReference type="EMBL" id="BMAW01013019">
    <property type="protein sequence ID" value="GFT31487.1"/>
    <property type="molecule type" value="Genomic_DNA"/>
</dbReference>
<evidence type="ECO:0000259" key="1">
    <source>
        <dbReference type="Pfam" id="PF13843"/>
    </source>
</evidence>
<proteinExistence type="predicted"/>
<organism evidence="2 3">
    <name type="scientific">Nephila pilipes</name>
    <name type="common">Giant wood spider</name>
    <name type="synonym">Nephila maculata</name>
    <dbReference type="NCBI Taxonomy" id="299642"/>
    <lineage>
        <taxon>Eukaryota</taxon>
        <taxon>Metazoa</taxon>
        <taxon>Ecdysozoa</taxon>
        <taxon>Arthropoda</taxon>
        <taxon>Chelicerata</taxon>
        <taxon>Arachnida</taxon>
        <taxon>Araneae</taxon>
        <taxon>Araneomorphae</taxon>
        <taxon>Entelegynae</taxon>
        <taxon>Araneoidea</taxon>
        <taxon>Nephilidae</taxon>
        <taxon>Nephila</taxon>
    </lineage>
</organism>
<dbReference type="Proteomes" id="UP000887013">
    <property type="component" value="Unassembled WGS sequence"/>
</dbReference>
<comment type="caution">
    <text evidence="2">The sequence shown here is derived from an EMBL/GenBank/DDBJ whole genome shotgun (WGS) entry which is preliminary data.</text>
</comment>
<reference evidence="2" key="1">
    <citation type="submission" date="2020-08" db="EMBL/GenBank/DDBJ databases">
        <title>Multicomponent nature underlies the extraordinary mechanical properties of spider dragline silk.</title>
        <authorList>
            <person name="Kono N."/>
            <person name="Nakamura H."/>
            <person name="Mori M."/>
            <person name="Yoshida Y."/>
            <person name="Ohtoshi R."/>
            <person name="Malay A.D."/>
            <person name="Moran D.A.P."/>
            <person name="Tomita M."/>
            <person name="Numata K."/>
            <person name="Arakawa K."/>
        </authorList>
    </citation>
    <scope>NUCLEOTIDE SEQUENCE</scope>
</reference>
<name>A0A8X6NSZ6_NEPPI</name>
<keyword evidence="3" id="KW-1185">Reference proteome</keyword>
<feature type="domain" description="PiggyBac transposable element-derived protein" evidence="1">
    <location>
        <begin position="45"/>
        <end position="114"/>
    </location>
</feature>
<evidence type="ECO:0000313" key="3">
    <source>
        <dbReference type="Proteomes" id="UP000887013"/>
    </source>
</evidence>
<protein>
    <submittedName>
        <fullName evidence="2">PiggyBac transposable element-derived protein 4</fullName>
    </submittedName>
</protein>
<gene>
    <name evidence="2" type="primary">PGBD4_131</name>
    <name evidence="2" type="ORF">NPIL_470611</name>
</gene>
<dbReference type="InterPro" id="IPR029526">
    <property type="entry name" value="PGBD"/>
</dbReference>
<dbReference type="OrthoDB" id="7615782at2759"/>
<evidence type="ECO:0000313" key="2">
    <source>
        <dbReference type="EMBL" id="GFT31487.1"/>
    </source>
</evidence>
<dbReference type="Pfam" id="PF13843">
    <property type="entry name" value="DDE_Tnp_1_7"/>
    <property type="match status" value="1"/>
</dbReference>
<dbReference type="AlphaFoldDB" id="A0A8X6NSZ6"/>
<accession>A0A8X6NSZ6</accession>
<sequence>MTFTRVQNFCEINTNNPPLAPPRFLYIANPAVHLNIDISKGILQFLDIFFDDNLLEMIVAETNNQYVDRNTRNSNLHRNNRTNKWEPTTKNEIQVFITLNILQGIVKNPDVEHY</sequence>